<dbReference type="GO" id="GO:0008289">
    <property type="term" value="F:lipid binding"/>
    <property type="evidence" value="ECO:0007669"/>
    <property type="project" value="InterPro"/>
</dbReference>
<evidence type="ECO:0000259" key="3">
    <source>
        <dbReference type="Pfam" id="PF19343"/>
    </source>
</evidence>
<reference evidence="4" key="1">
    <citation type="submission" date="2020-11" db="EMBL/GenBank/DDBJ databases">
        <authorList>
            <consortium name="DOE Joint Genome Institute"/>
            <person name="Ahrendt S."/>
            <person name="Riley R."/>
            <person name="Andreopoulos W."/>
            <person name="Labutti K."/>
            <person name="Pangilinan J."/>
            <person name="Ruiz-Duenas F.J."/>
            <person name="Barrasa J.M."/>
            <person name="Sanchez-Garcia M."/>
            <person name="Camarero S."/>
            <person name="Miyauchi S."/>
            <person name="Serrano A."/>
            <person name="Linde D."/>
            <person name="Babiker R."/>
            <person name="Drula E."/>
            <person name="Ayuso-Fernandez I."/>
            <person name="Pacheco R."/>
            <person name="Padilla G."/>
            <person name="Ferreira P."/>
            <person name="Barriuso J."/>
            <person name="Kellner H."/>
            <person name="Castanera R."/>
            <person name="Alfaro M."/>
            <person name="Ramirez L."/>
            <person name="Pisabarro A.G."/>
            <person name="Kuo A."/>
            <person name="Tritt A."/>
            <person name="Lipzen A."/>
            <person name="He G."/>
            <person name="Yan M."/>
            <person name="Ng V."/>
            <person name="Cullen D."/>
            <person name="Martin F."/>
            <person name="Rosso M.-N."/>
            <person name="Henrissat B."/>
            <person name="Hibbett D."/>
            <person name="Martinez A.T."/>
            <person name="Grigoriev I.V."/>
        </authorList>
    </citation>
    <scope>NUCLEOTIDE SEQUENCE</scope>
    <source>
        <strain evidence="4">ATCC 90797</strain>
    </source>
</reference>
<accession>A0A9P5ZY94</accession>
<dbReference type="Proteomes" id="UP000807025">
    <property type="component" value="Unassembled WGS sequence"/>
</dbReference>
<dbReference type="InterPro" id="IPR017943">
    <property type="entry name" value="Bactericidal_perm-incr_a/b_dom"/>
</dbReference>
<protein>
    <submittedName>
        <fullName evidence="4">Uncharacterized protein</fullName>
    </submittedName>
</protein>
<feature type="region of interest" description="Disordered" evidence="1">
    <location>
        <begin position="780"/>
        <end position="818"/>
    </location>
</feature>
<feature type="domain" description="HAM1-like C-terminal" evidence="2">
    <location>
        <begin position="695"/>
        <end position="835"/>
    </location>
</feature>
<feature type="compositionally biased region" description="Basic and acidic residues" evidence="1">
    <location>
        <begin position="227"/>
        <end position="241"/>
    </location>
</feature>
<dbReference type="PANTHER" id="PTHR31138">
    <property type="entry name" value="CHROMOSOME 19, WHOLE GENOME SHOTGUN SEQUENCE"/>
    <property type="match status" value="1"/>
</dbReference>
<evidence type="ECO:0000313" key="4">
    <source>
        <dbReference type="EMBL" id="KAF9494519.1"/>
    </source>
</evidence>
<feature type="compositionally biased region" description="Basic and acidic residues" evidence="1">
    <location>
        <begin position="290"/>
        <end position="321"/>
    </location>
</feature>
<dbReference type="Gene3D" id="3.15.10.10">
    <property type="entry name" value="Bactericidal permeability-increasing protein, domain 1"/>
    <property type="match status" value="1"/>
</dbReference>
<comment type="caution">
    <text evidence="4">The sequence shown here is derived from an EMBL/GenBank/DDBJ whole genome shotgun (WGS) entry which is preliminary data.</text>
</comment>
<dbReference type="Pfam" id="PF19343">
    <property type="entry name" value="HAM1_N"/>
    <property type="match status" value="1"/>
</dbReference>
<feature type="compositionally biased region" description="Basic and acidic residues" evidence="1">
    <location>
        <begin position="780"/>
        <end position="800"/>
    </location>
</feature>
<keyword evidence="5" id="KW-1185">Reference proteome</keyword>
<dbReference type="InterPro" id="IPR027842">
    <property type="entry name" value="HAM1-like_C"/>
</dbReference>
<dbReference type="Pfam" id="PF14613">
    <property type="entry name" value="HAM1_C"/>
    <property type="match status" value="1"/>
</dbReference>
<feature type="region of interest" description="Disordered" evidence="1">
    <location>
        <begin position="202"/>
        <end position="321"/>
    </location>
</feature>
<feature type="domain" description="HAM1-like N-terminal" evidence="3">
    <location>
        <begin position="15"/>
        <end position="683"/>
    </location>
</feature>
<feature type="compositionally biased region" description="Basic and acidic residues" evidence="1">
    <location>
        <begin position="258"/>
        <end position="279"/>
    </location>
</feature>
<evidence type="ECO:0000259" key="2">
    <source>
        <dbReference type="Pfam" id="PF14613"/>
    </source>
</evidence>
<proteinExistence type="predicted"/>
<dbReference type="SUPFAM" id="SSF55394">
    <property type="entry name" value="Bactericidal permeability-increasing protein, BPI"/>
    <property type="match status" value="1"/>
</dbReference>
<name>A0A9P5ZY94_PLEER</name>
<sequence>MSLPTARKDISEQPAAGSVTAPIDRAAKDADVDRKIRLYHLIGALREGRMPTNEQIEQTLDYVLANSPVDLSKLSSEGQSLIEDTRDVINTAKIVVQEKNADELLQSFIWHTRSTNASTALNKDPNQAAPVDKSKIDQDAQYATRHLRTLVSLILTNAEVRKLLTDFSVIGRDLLAISAAKASEQMRPSEDQLRRVDEPAPQDQFITEGGRIAGPNETPVLETRVPGTDHRVSQHPKDEFGKGATIKTESGDSVPASREYDQARAEADAAKQRGREAAQQERQQAIGEYDDIRRAADDDTRDTNSEVDEKKQTLRDRMRGYRDEIADRIPSQHKDRANEHADRAKKFLLEDYFPEERRDQFTYRGKKVVIECQKHDDYQESMRWLLGAIEEYVGHAKKVGAQGQESGKQLKQDTDLQTALSELRTLLERFANGQTMDGVFDAINVLIDDTRRDPELRDWFANVNTYMRKVLLEAGYVLEDECNQAAKELKEKGRMFYDDKYKSHFDNLFDQFGRWFGAMGEDPLNQQLGDDIARLIKDLLFDDHGSLQFKPHLWRDIRNVIVPAFVDKAGYFPIPRIEYTDDNLDLVLENLTLAGRNILPNVLEMEMRNYLKMSPYDAIQDDGRSELRLEGSQMQVDMRDVAFWYMKKGGMGPNMSDSGLADVLIGGKGLQVYIHIVTTDKRDKSRIIKVKDVNVKMDSLKFSIRGSKHDLLYKVFGSVATGLVKKQIQKAIANSIRTSVEYIDGQLVGVRDRMNEAKVSDEATRSQALKDLFKRKQDEASSLKSSDKHSQFKVMTDKKSSVINPNVGHPDGWVNRTETAPTRGREWRSDAFTIV</sequence>
<dbReference type="EMBL" id="MU154572">
    <property type="protein sequence ID" value="KAF9494519.1"/>
    <property type="molecule type" value="Genomic_DNA"/>
</dbReference>
<feature type="compositionally biased region" description="Basic and acidic residues" evidence="1">
    <location>
        <begin position="1"/>
        <end position="11"/>
    </location>
</feature>
<evidence type="ECO:0000313" key="5">
    <source>
        <dbReference type="Proteomes" id="UP000807025"/>
    </source>
</evidence>
<dbReference type="InterPro" id="IPR045967">
    <property type="entry name" value="HAM1-like_N"/>
</dbReference>
<dbReference type="AlphaFoldDB" id="A0A9P5ZY94"/>
<evidence type="ECO:0000256" key="1">
    <source>
        <dbReference type="SAM" id="MobiDB-lite"/>
    </source>
</evidence>
<feature type="region of interest" description="Disordered" evidence="1">
    <location>
        <begin position="1"/>
        <end position="22"/>
    </location>
</feature>
<gene>
    <name evidence="4" type="ORF">BDN71DRAFT_983964</name>
</gene>
<organism evidence="4 5">
    <name type="scientific">Pleurotus eryngii</name>
    <name type="common">Boletus of the steppes</name>
    <dbReference type="NCBI Taxonomy" id="5323"/>
    <lineage>
        <taxon>Eukaryota</taxon>
        <taxon>Fungi</taxon>
        <taxon>Dikarya</taxon>
        <taxon>Basidiomycota</taxon>
        <taxon>Agaricomycotina</taxon>
        <taxon>Agaricomycetes</taxon>
        <taxon>Agaricomycetidae</taxon>
        <taxon>Agaricales</taxon>
        <taxon>Pleurotineae</taxon>
        <taxon>Pleurotaceae</taxon>
        <taxon>Pleurotus</taxon>
    </lineage>
</organism>
<dbReference type="PANTHER" id="PTHR31138:SF1">
    <property type="entry name" value="PDZ DOMAIN-CONTAINING PROTEIN"/>
    <property type="match status" value="1"/>
</dbReference>
<dbReference type="OrthoDB" id="19394at2759"/>